<dbReference type="InterPro" id="IPR019734">
    <property type="entry name" value="TPR_rpt"/>
</dbReference>
<evidence type="ECO:0000313" key="2">
    <source>
        <dbReference type="EMBL" id="WGK83923.1"/>
    </source>
</evidence>
<dbReference type="EMBL" id="CP118710">
    <property type="protein sequence ID" value="WGK83923.1"/>
    <property type="molecule type" value="Genomic_DNA"/>
</dbReference>
<keyword evidence="1" id="KW-0802">TPR repeat</keyword>
<sequence length="462" mass="53196">MSTKLKKYEPSKKSLCLCGSGEKFKHCCFGNHLVISGRSSSNIIDLINEGELTEALRATREYITFYTLCHKANTEPFIKSNNKGASYFLNIDIKALDELVDLLLECYRKLGQVERFENVCEHLRRNILDPRWQKRVTYYQVLSKLDGNWSQIIGEKEVTKFEPIWEETDPEIIQLYLHFKSEQLPLMERVKLYEYLISLLEDNGHILQYRMAIAISYLCVCDEETALKLVSEAMEEYVEEENNSLYSKLIYARCLSLRGDLSRNGKLKRLAYNKFEEILKYKDLSDLGASEVWYEMASCLFHLAKFDEAISSYQRAYEISGKEVIKVFVALCMADKSDKEALTVLASVDSSSLNKSEFFDFAVNYAYAATKFESRTAIQSSLELLKSAACSEPVFEQRRLKSICELNELLVTGKYSKKQYLLDMLKSLSKYLVIQPNVAGIGLNINQMFEDQKTNKAFKSDS</sequence>
<protein>
    <submittedName>
        <fullName evidence="2">SEC-C metal-binding domain-containing protein</fullName>
    </submittedName>
</protein>
<dbReference type="InterPro" id="IPR011990">
    <property type="entry name" value="TPR-like_helical_dom_sf"/>
</dbReference>
<dbReference type="Pfam" id="PF02810">
    <property type="entry name" value="SEC-C"/>
    <property type="match status" value="1"/>
</dbReference>
<feature type="repeat" description="TPR" evidence="1">
    <location>
        <begin position="290"/>
        <end position="323"/>
    </location>
</feature>
<dbReference type="PROSITE" id="PS50005">
    <property type="entry name" value="TPR"/>
    <property type="match status" value="1"/>
</dbReference>
<dbReference type="Proteomes" id="UP001239257">
    <property type="component" value="Chromosome 2"/>
</dbReference>
<reference evidence="2" key="1">
    <citation type="submission" date="2022-02" db="EMBL/GenBank/DDBJ databases">
        <title>Emergence and expansion in Europe of a Vibrio aestuarianus clonal complex pathogenic for oysters.</title>
        <authorList>
            <person name="Mesnil A."/>
            <person name="Travers M.-A."/>
        </authorList>
    </citation>
    <scope>NUCLEOTIDE SEQUENCE</scope>
    <source>
        <strain evidence="2">U29</strain>
    </source>
</reference>
<evidence type="ECO:0000313" key="3">
    <source>
        <dbReference type="Proteomes" id="UP001239257"/>
    </source>
</evidence>
<gene>
    <name evidence="2" type="ORF">PYE51_16135</name>
</gene>
<dbReference type="SUPFAM" id="SSF48452">
    <property type="entry name" value="TPR-like"/>
    <property type="match status" value="1"/>
</dbReference>
<dbReference type="SMART" id="SM00028">
    <property type="entry name" value="TPR"/>
    <property type="match status" value="1"/>
</dbReference>
<name>A0AAX3UAQ5_9VIBR</name>
<organism evidence="2 3">
    <name type="scientific">Vibrio aestuarianus</name>
    <dbReference type="NCBI Taxonomy" id="28171"/>
    <lineage>
        <taxon>Bacteria</taxon>
        <taxon>Pseudomonadati</taxon>
        <taxon>Pseudomonadota</taxon>
        <taxon>Gammaproteobacteria</taxon>
        <taxon>Vibrionales</taxon>
        <taxon>Vibrionaceae</taxon>
        <taxon>Vibrio</taxon>
    </lineage>
</organism>
<dbReference type="InterPro" id="IPR004027">
    <property type="entry name" value="SEC_C_motif"/>
</dbReference>
<proteinExistence type="predicted"/>
<dbReference type="RefSeq" id="WP_301067766.1">
    <property type="nucleotide sequence ID" value="NZ_CP118710.1"/>
</dbReference>
<evidence type="ECO:0000256" key="1">
    <source>
        <dbReference type="PROSITE-ProRule" id="PRU00339"/>
    </source>
</evidence>
<dbReference type="Gene3D" id="1.25.40.10">
    <property type="entry name" value="Tetratricopeptide repeat domain"/>
    <property type="match status" value="1"/>
</dbReference>
<accession>A0AAX3UAQ5</accession>
<dbReference type="AlphaFoldDB" id="A0AAX3UAQ5"/>